<comment type="caution">
    <text evidence="4">The sequence shown here is derived from an EMBL/GenBank/DDBJ whole genome shotgun (WGS) entry which is preliminary data.</text>
</comment>
<accession>A0A922S4H4</accession>
<reference evidence="4" key="1">
    <citation type="journal article" date="2012" name="Nat. Genet.">
        <title>Whole-genome sequence of Schistosoma haematobium.</title>
        <authorList>
            <person name="Young N.D."/>
            <person name="Jex A.R."/>
            <person name="Li B."/>
            <person name="Liu S."/>
            <person name="Yang L."/>
            <person name="Xiong Z."/>
            <person name="Li Y."/>
            <person name="Cantacessi C."/>
            <person name="Hall R.S."/>
            <person name="Xu X."/>
            <person name="Chen F."/>
            <person name="Wu X."/>
            <person name="Zerlotini A."/>
            <person name="Oliveira G."/>
            <person name="Hofmann A."/>
            <person name="Zhang G."/>
            <person name="Fang X."/>
            <person name="Kang Y."/>
            <person name="Campbell B.E."/>
            <person name="Loukas A."/>
            <person name="Ranganathan S."/>
            <person name="Rollinson D."/>
            <person name="Rinaldi G."/>
            <person name="Brindley P.J."/>
            <person name="Yang H."/>
            <person name="Wang J."/>
            <person name="Wang J."/>
            <person name="Gasser R.B."/>
        </authorList>
    </citation>
    <scope>NUCLEOTIDE SEQUENCE</scope>
</reference>
<dbReference type="GO" id="GO:0005886">
    <property type="term" value="C:plasma membrane"/>
    <property type="evidence" value="ECO:0007669"/>
    <property type="project" value="TreeGrafter"/>
</dbReference>
<feature type="domain" description="Ras-GEF" evidence="3">
    <location>
        <begin position="1"/>
        <end position="110"/>
    </location>
</feature>
<proteinExistence type="predicted"/>
<dbReference type="Pfam" id="PF00617">
    <property type="entry name" value="RasGEF"/>
    <property type="match status" value="1"/>
</dbReference>
<dbReference type="EMBL" id="AMPZ03000002">
    <property type="protein sequence ID" value="KAH9592835.1"/>
    <property type="molecule type" value="Genomic_DNA"/>
</dbReference>
<dbReference type="GO" id="GO:0005085">
    <property type="term" value="F:guanyl-nucleotide exchange factor activity"/>
    <property type="evidence" value="ECO:0007669"/>
    <property type="project" value="UniProtKB-KW"/>
</dbReference>
<evidence type="ECO:0000313" key="4">
    <source>
        <dbReference type="EMBL" id="KAH9592835.1"/>
    </source>
</evidence>
<protein>
    <submittedName>
        <fullName evidence="4">RasGEF, variant 3</fullName>
    </submittedName>
</protein>
<dbReference type="PROSITE" id="PS50009">
    <property type="entry name" value="RASGEF_CAT"/>
    <property type="match status" value="1"/>
</dbReference>
<dbReference type="GeneID" id="24596526"/>
<evidence type="ECO:0000259" key="3">
    <source>
        <dbReference type="PROSITE" id="PS50009"/>
    </source>
</evidence>
<dbReference type="GO" id="GO:0007265">
    <property type="term" value="P:Ras protein signal transduction"/>
    <property type="evidence" value="ECO:0007669"/>
    <property type="project" value="TreeGrafter"/>
</dbReference>
<dbReference type="AlphaFoldDB" id="A0A922S4H4"/>
<dbReference type="PANTHER" id="PTHR23113">
    <property type="entry name" value="GUANINE NUCLEOTIDE EXCHANGE FACTOR"/>
    <property type="match status" value="1"/>
</dbReference>
<dbReference type="InterPro" id="IPR008937">
    <property type="entry name" value="Ras-like_GEF"/>
</dbReference>
<keyword evidence="1 2" id="KW-0344">Guanine-nucleotide releasing factor</keyword>
<evidence type="ECO:0000313" key="5">
    <source>
        <dbReference type="Proteomes" id="UP000471633"/>
    </source>
</evidence>
<organism evidence="4 5">
    <name type="scientific">Schistosoma haematobium</name>
    <name type="common">Blood fluke</name>
    <dbReference type="NCBI Taxonomy" id="6185"/>
    <lineage>
        <taxon>Eukaryota</taxon>
        <taxon>Metazoa</taxon>
        <taxon>Spiralia</taxon>
        <taxon>Lophotrochozoa</taxon>
        <taxon>Platyhelminthes</taxon>
        <taxon>Trematoda</taxon>
        <taxon>Digenea</taxon>
        <taxon>Strigeidida</taxon>
        <taxon>Schistosomatoidea</taxon>
        <taxon>Schistosomatidae</taxon>
        <taxon>Schistosoma</taxon>
    </lineage>
</organism>
<dbReference type="Proteomes" id="UP000471633">
    <property type="component" value="Unassembled WGS sequence"/>
</dbReference>
<keyword evidence="5" id="KW-1185">Reference proteome</keyword>
<reference evidence="4" key="2">
    <citation type="journal article" date="2019" name="Gigascience">
        <title>High-quality Schistosoma haematobium genome achieved by single-molecule and long-range sequencing.</title>
        <authorList>
            <person name="Stroehlein A.J."/>
            <person name="Korhonen P.K."/>
            <person name="Chong T.M."/>
            <person name="Lim Y.L."/>
            <person name="Chan K.G."/>
            <person name="Webster B."/>
            <person name="Rollinson D."/>
            <person name="Brindley P.J."/>
            <person name="Gasser R.B."/>
            <person name="Young N.D."/>
        </authorList>
    </citation>
    <scope>NUCLEOTIDE SEQUENCE</scope>
</reference>
<evidence type="ECO:0000256" key="1">
    <source>
        <dbReference type="ARBA" id="ARBA00022658"/>
    </source>
</evidence>
<name>A0A922S4H4_SCHHA</name>
<gene>
    <name evidence="4" type="primary">RALGPS2_3</name>
    <name evidence="4" type="ORF">MS3_00004625</name>
</gene>
<dbReference type="RefSeq" id="XP_051072753.1">
    <property type="nucleotide sequence ID" value="XM_051212562.1"/>
</dbReference>
<dbReference type="PANTHER" id="PTHR23113:SF368">
    <property type="entry name" value="CELL DIVISION CONTROL PROTEIN 25"/>
    <property type="match status" value="1"/>
</dbReference>
<dbReference type="InterPro" id="IPR036964">
    <property type="entry name" value="RASGEF_cat_dom_sf"/>
</dbReference>
<evidence type="ECO:0000256" key="2">
    <source>
        <dbReference type="PROSITE-ProRule" id="PRU00168"/>
    </source>
</evidence>
<reference evidence="4" key="3">
    <citation type="submission" date="2021-06" db="EMBL/GenBank/DDBJ databases">
        <title>Chromosome-level genome assembly for S. haematobium.</title>
        <authorList>
            <person name="Stroehlein A.J."/>
        </authorList>
    </citation>
    <scope>NUCLEOTIDE SEQUENCE</scope>
</reference>
<sequence length="110" mass="12845">MSIISALQVECIYRLRHTWTGLGNKDRAAYRRLEELFSQNDNCRRQREHMNSISLPGIPYLGLYLSDLTYTNVAQPRINGKPTAVWFTKINSIIDKIAYFQQSEYCELIL</sequence>
<dbReference type="Gene3D" id="1.10.840.10">
    <property type="entry name" value="Ras guanine-nucleotide exchange factors catalytic domain"/>
    <property type="match status" value="1"/>
</dbReference>
<dbReference type="InterPro" id="IPR023578">
    <property type="entry name" value="Ras_GEF_dom_sf"/>
</dbReference>
<reference evidence="4" key="4">
    <citation type="journal article" date="2022" name="PLoS Pathog.">
        <title>Chromosome-level genome of Schistosoma haematobium underpins genome-wide explorations of molecular variation.</title>
        <authorList>
            <person name="Stroehlein A.J."/>
            <person name="Korhonen P.K."/>
            <person name="Lee V.V."/>
            <person name="Ralph S.A."/>
            <person name="Mentink-Kane M."/>
            <person name="You H."/>
            <person name="McManus D.P."/>
            <person name="Tchuente L.T."/>
            <person name="Stothard J.R."/>
            <person name="Kaur P."/>
            <person name="Dudchenko O."/>
            <person name="Aiden E.L."/>
            <person name="Yang B."/>
            <person name="Yang H."/>
            <person name="Emery A.M."/>
            <person name="Webster B.L."/>
            <person name="Brindley P.J."/>
            <person name="Rollinson D."/>
            <person name="Chang B.C.H."/>
            <person name="Gasser R.B."/>
            <person name="Young N.D."/>
        </authorList>
    </citation>
    <scope>NUCLEOTIDE SEQUENCE</scope>
</reference>
<dbReference type="SUPFAM" id="SSF48366">
    <property type="entry name" value="Ras GEF"/>
    <property type="match status" value="1"/>
</dbReference>
<dbReference type="InterPro" id="IPR001895">
    <property type="entry name" value="RASGEF_cat_dom"/>
</dbReference>
<dbReference type="CTD" id="24596526"/>